<comment type="subunit">
    <text evidence="8">Homodimer. Only the dimer is catalytically active, as the active sites are constructed of residues from both monomers.</text>
</comment>
<accession>A0AAN9Y1C0</accession>
<comment type="cofactor">
    <cofactor evidence="1">
        <name>pyridoxal 5'-phosphate</name>
        <dbReference type="ChEBI" id="CHEBI:597326"/>
    </cofactor>
</comment>
<dbReference type="Gene3D" id="3.20.20.10">
    <property type="entry name" value="Alanine racemase"/>
    <property type="match status" value="1"/>
</dbReference>
<evidence type="ECO:0000259" key="10">
    <source>
        <dbReference type="Pfam" id="PF02784"/>
    </source>
</evidence>
<evidence type="ECO:0000256" key="4">
    <source>
        <dbReference type="ARBA" id="ARBA00023115"/>
    </source>
</evidence>
<keyword evidence="5" id="KW-0456">Lyase</keyword>
<protein>
    <recommendedName>
        <fullName evidence="7">ornithine decarboxylase</fullName>
        <ecNumber evidence="7">4.1.1.17</ecNumber>
    </recommendedName>
</protein>
<dbReference type="InterPro" id="IPR000183">
    <property type="entry name" value="Orn/DAP/Arg_de-COase"/>
</dbReference>
<keyword evidence="12" id="KW-1185">Reference proteome</keyword>
<dbReference type="InterPro" id="IPR009006">
    <property type="entry name" value="Ala_racemase/Decarboxylase_C"/>
</dbReference>
<dbReference type="InterPro" id="IPR002433">
    <property type="entry name" value="Orn_de-COase"/>
</dbReference>
<dbReference type="AlphaFoldDB" id="A0AAN9Y1C0"/>
<dbReference type="PROSITE" id="PS00878">
    <property type="entry name" value="ODR_DC_2_1"/>
    <property type="match status" value="1"/>
</dbReference>
<evidence type="ECO:0000313" key="11">
    <source>
        <dbReference type="EMBL" id="KAK7578272.1"/>
    </source>
</evidence>
<evidence type="ECO:0000256" key="2">
    <source>
        <dbReference type="ARBA" id="ARBA00008872"/>
    </source>
</evidence>
<sequence>MKRNLNQSLKRNLEPDRDILNVTRRIAENISPDETFYILNVEDVLLKVNNWRRKLPRVTPYYAVKSNAHPTLLRILSALGVCFDCASKAEIKTVLSLGVHPSRIIFANPTKLPSHLEYAAEQNVNTTTADGEVELYRIKQLHPTAKY</sequence>
<keyword evidence="4" id="KW-0620">Polyamine biosynthesis</keyword>
<reference evidence="11 12" key="1">
    <citation type="submission" date="2024-03" db="EMBL/GenBank/DDBJ databases">
        <title>Adaptation during the transition from Ophiocordyceps entomopathogen to insect associate is accompanied by gene loss and intensified selection.</title>
        <authorList>
            <person name="Ward C.M."/>
            <person name="Onetto C.A."/>
            <person name="Borneman A.R."/>
        </authorList>
    </citation>
    <scope>NUCLEOTIDE SEQUENCE [LARGE SCALE GENOMIC DNA]</scope>
    <source>
        <strain evidence="11">AWRI1</strain>
        <tissue evidence="11">Single Adult Female</tissue>
    </source>
</reference>
<dbReference type="PANTHER" id="PTHR11482">
    <property type="entry name" value="ARGININE/DIAMINOPIMELATE/ORNITHINE DECARBOXYLASE"/>
    <property type="match status" value="1"/>
</dbReference>
<dbReference type="PRINTS" id="PR01179">
    <property type="entry name" value="ODADCRBXLASE"/>
</dbReference>
<dbReference type="Pfam" id="PF02784">
    <property type="entry name" value="Orn_Arg_deC_N"/>
    <property type="match status" value="1"/>
</dbReference>
<dbReference type="InterPro" id="IPR022653">
    <property type="entry name" value="De-COase2_pyr-phos_BS"/>
</dbReference>
<proteinExistence type="inferred from homology"/>
<organism evidence="11 12">
    <name type="scientific">Parthenolecanium corni</name>
    <dbReference type="NCBI Taxonomy" id="536013"/>
    <lineage>
        <taxon>Eukaryota</taxon>
        <taxon>Metazoa</taxon>
        <taxon>Ecdysozoa</taxon>
        <taxon>Arthropoda</taxon>
        <taxon>Hexapoda</taxon>
        <taxon>Insecta</taxon>
        <taxon>Pterygota</taxon>
        <taxon>Neoptera</taxon>
        <taxon>Paraneoptera</taxon>
        <taxon>Hemiptera</taxon>
        <taxon>Sternorrhyncha</taxon>
        <taxon>Coccoidea</taxon>
        <taxon>Coccidae</taxon>
        <taxon>Parthenolecanium</taxon>
    </lineage>
</organism>
<evidence type="ECO:0000313" key="12">
    <source>
        <dbReference type="Proteomes" id="UP001367676"/>
    </source>
</evidence>
<comment type="pathway">
    <text evidence="6">Amine and polyamine biosynthesis; putrescine biosynthesis via L-ornithine pathway; putrescine from L-ornithine: step 1/1.</text>
</comment>
<evidence type="ECO:0000256" key="7">
    <source>
        <dbReference type="ARBA" id="ARBA00034138"/>
    </source>
</evidence>
<feature type="domain" description="Orn/DAP/Arg decarboxylase 2 N-terminal" evidence="10">
    <location>
        <begin position="43"/>
        <end position="146"/>
    </location>
</feature>
<dbReference type="PRINTS" id="PR01182">
    <property type="entry name" value="ORNDCRBXLASE"/>
</dbReference>
<evidence type="ECO:0000256" key="3">
    <source>
        <dbReference type="ARBA" id="ARBA00022898"/>
    </source>
</evidence>
<evidence type="ECO:0000256" key="6">
    <source>
        <dbReference type="ARBA" id="ARBA00034115"/>
    </source>
</evidence>
<evidence type="ECO:0000256" key="8">
    <source>
        <dbReference type="ARBA" id="ARBA00046672"/>
    </source>
</evidence>
<dbReference type="EMBL" id="JBBCAQ010000035">
    <property type="protein sequence ID" value="KAK7578272.1"/>
    <property type="molecule type" value="Genomic_DNA"/>
</dbReference>
<dbReference type="GO" id="GO:0033387">
    <property type="term" value="P:putrescine biosynthetic process from arginine, via ornithine"/>
    <property type="evidence" value="ECO:0007669"/>
    <property type="project" value="TreeGrafter"/>
</dbReference>
<dbReference type="InterPro" id="IPR022644">
    <property type="entry name" value="De-COase2_N"/>
</dbReference>
<dbReference type="EC" id="4.1.1.17" evidence="7"/>
<dbReference type="InterPro" id="IPR029066">
    <property type="entry name" value="PLP-binding_barrel"/>
</dbReference>
<dbReference type="GO" id="GO:0004586">
    <property type="term" value="F:ornithine decarboxylase activity"/>
    <property type="evidence" value="ECO:0007669"/>
    <property type="project" value="UniProtKB-EC"/>
</dbReference>
<comment type="similarity">
    <text evidence="2">Belongs to the Orn/Lys/Arg decarboxylase class-II family.</text>
</comment>
<gene>
    <name evidence="11" type="ORF">V9T40_010477</name>
</gene>
<evidence type="ECO:0000256" key="9">
    <source>
        <dbReference type="ARBA" id="ARBA00049127"/>
    </source>
</evidence>
<dbReference type="Proteomes" id="UP001367676">
    <property type="component" value="Unassembled WGS sequence"/>
</dbReference>
<dbReference type="PANTHER" id="PTHR11482:SF6">
    <property type="entry name" value="ORNITHINE DECARBOXYLASE 1-RELATED"/>
    <property type="match status" value="1"/>
</dbReference>
<name>A0AAN9Y1C0_9HEMI</name>
<comment type="caution">
    <text evidence="11">The sequence shown here is derived from an EMBL/GenBank/DDBJ whole genome shotgun (WGS) entry which is preliminary data.</text>
</comment>
<comment type="catalytic activity">
    <reaction evidence="9">
        <text>L-ornithine + H(+) = putrescine + CO2</text>
        <dbReference type="Rhea" id="RHEA:22964"/>
        <dbReference type="ChEBI" id="CHEBI:15378"/>
        <dbReference type="ChEBI" id="CHEBI:16526"/>
        <dbReference type="ChEBI" id="CHEBI:46911"/>
        <dbReference type="ChEBI" id="CHEBI:326268"/>
        <dbReference type="EC" id="4.1.1.17"/>
    </reaction>
</comment>
<evidence type="ECO:0000256" key="5">
    <source>
        <dbReference type="ARBA" id="ARBA00023239"/>
    </source>
</evidence>
<evidence type="ECO:0000256" key="1">
    <source>
        <dbReference type="ARBA" id="ARBA00001933"/>
    </source>
</evidence>
<dbReference type="SUPFAM" id="SSF51419">
    <property type="entry name" value="PLP-binding barrel"/>
    <property type="match status" value="1"/>
</dbReference>
<keyword evidence="3" id="KW-0663">Pyridoxal phosphate</keyword>
<dbReference type="Gene3D" id="2.40.37.10">
    <property type="entry name" value="Lyase, Ornithine Decarboxylase, Chain A, domain 1"/>
    <property type="match status" value="1"/>
</dbReference>
<dbReference type="GO" id="GO:0005737">
    <property type="term" value="C:cytoplasm"/>
    <property type="evidence" value="ECO:0007669"/>
    <property type="project" value="TreeGrafter"/>
</dbReference>